<dbReference type="SUPFAM" id="SSF56935">
    <property type="entry name" value="Porins"/>
    <property type="match status" value="1"/>
</dbReference>
<dbReference type="Gene3D" id="2.170.130.10">
    <property type="entry name" value="TonB-dependent receptor, plug domain"/>
    <property type="match status" value="1"/>
</dbReference>
<dbReference type="SUPFAM" id="SSF49464">
    <property type="entry name" value="Carboxypeptidase regulatory domain-like"/>
    <property type="match status" value="1"/>
</dbReference>
<dbReference type="EMBL" id="JAYGIM010000011">
    <property type="protein sequence ID" value="MEA5427924.1"/>
    <property type="molecule type" value="Genomic_DNA"/>
</dbReference>
<comment type="similarity">
    <text evidence="8">Belongs to the TonB-dependent receptor family.</text>
</comment>
<evidence type="ECO:0000256" key="3">
    <source>
        <dbReference type="ARBA" id="ARBA00022452"/>
    </source>
</evidence>
<dbReference type="InterPro" id="IPR023997">
    <property type="entry name" value="TonB-dep_OMP_SusC/RagA_CS"/>
</dbReference>
<keyword evidence="7 8" id="KW-0998">Cell outer membrane</keyword>
<dbReference type="InterPro" id="IPR039426">
    <property type="entry name" value="TonB-dep_rcpt-like"/>
</dbReference>
<dbReference type="Pfam" id="PF13715">
    <property type="entry name" value="CarbopepD_reg_2"/>
    <property type="match status" value="1"/>
</dbReference>
<sequence>MLQINKTFSSVLRISLYQIPLALTLMLTNEANALGNITKVNDSKIIISLADQTITGKVVDAEKGEGLPGVSISIKGSAKGGTTDSKGNFSISVPDENATLVFSFIGYTRQEVVVNKRTVINVSLVADIQALDEVVVVGYGERKKATLTGSVSSVDDKVLANRGAVANPLSALQGQVPGVIVTRSSAAPGQAGWNLQIRGAASTNYADPLIIVDGSPLISMNALNSINPNDIDNISFLKDAAAAIYGARAAGGVVLITTKRAKSGKPSIQYDISMSEQRMGLKPSFLDGSNYGQLMYQAISNASTGGVPDENWIWTKYAKAWMNRPASGYIDKNTPEYIAGGETIGFTDVKDYTFFDTNPIDILWGKGRAMSQQHNLSLSARTDLMGYRLSLGYMNEGSMLEWGQNSNKRYNIRFAFDYKFSEKLKLTTNISLEQNDLVIPSRQSEINVGSQPGFPVATVSGKPYAWGTQNARNWLLELGGEDKQFNNRIYVNSKLELNLLKHLNLIGTVGYNWANTDFKKQYKYITGIYNYTESYQYQDNPTQAQSYYSEAAIRDAYFNSNAYLEYQNKFADKHNLAITAGGNYEKDEFGYFGSQTNYQASNDVPSLGLGLGDNTTKTNFQNRNHWAIASGFSRLNYDFDDKYLLEIIARYDGSSKFDPSNRWKFYSGVSAGWRIGQEEFMKKLGFVNELKLRGSYGNVGNQTGIGLYDYLQLIGLGAGGPILGGYTSRSVTAGASGTLVSLDRTWEKVENTNIALDYAVLNNRLFGSFEYYWKQNNNMLLPQTYSSVLGATAPTANIGKLRVWGWETSIGWRDKIGGLSYHVSGTLSDNDNKLINYGGANIVVAGQQTIEGYPLGSYFGYKYAGRIQTTDQAAEYAKLVPGSNVGNMPSATQMIRGLNMFTDINGDGKLTNAGADQYLLGKKDANGNPIADGDVVFLGRSDARYVFGLNMGAEWKGFDFSAVFQGVGKRNVYRRSDWSAPFLNIFQAHATWWIGKTWTPENPDAELPILTTATNKGFGSYTAYNYQISDWSIQDGSYVRLKNLVVGYTLPQSITRKAKIEKVRVYFSGNDLWEFTKVQDNWDPEQTNSISVGAQRYPFYRLYTLGANITF</sequence>
<keyword evidence="5" id="KW-0732">Signal</keyword>
<proteinExistence type="inferred from homology"/>
<reference evidence="10 11" key="1">
    <citation type="submission" date="2023-12" db="EMBL/GenBank/DDBJ databases">
        <title>Novel species of the genus Arcicella isolated from rivers.</title>
        <authorList>
            <person name="Lu H."/>
        </authorList>
    </citation>
    <scope>NUCLEOTIDE SEQUENCE [LARGE SCALE GENOMIC DNA]</scope>
    <source>
        <strain evidence="10 11">DC25W</strain>
    </source>
</reference>
<evidence type="ECO:0000256" key="8">
    <source>
        <dbReference type="PROSITE-ProRule" id="PRU01360"/>
    </source>
</evidence>
<dbReference type="RefSeq" id="WP_323259776.1">
    <property type="nucleotide sequence ID" value="NZ_JAYGIM010000011.1"/>
</dbReference>
<dbReference type="PANTHER" id="PTHR30069:SF29">
    <property type="entry name" value="HEMOGLOBIN AND HEMOGLOBIN-HAPTOGLOBIN-BINDING PROTEIN 1-RELATED"/>
    <property type="match status" value="1"/>
</dbReference>
<evidence type="ECO:0000313" key="11">
    <source>
        <dbReference type="Proteomes" id="UP001302222"/>
    </source>
</evidence>
<evidence type="ECO:0000256" key="7">
    <source>
        <dbReference type="ARBA" id="ARBA00023237"/>
    </source>
</evidence>
<evidence type="ECO:0000256" key="1">
    <source>
        <dbReference type="ARBA" id="ARBA00004571"/>
    </source>
</evidence>
<dbReference type="InterPro" id="IPR037066">
    <property type="entry name" value="Plug_dom_sf"/>
</dbReference>
<name>A0ABU5SKU1_9BACT</name>
<dbReference type="InterPro" id="IPR012910">
    <property type="entry name" value="Plug_dom"/>
</dbReference>
<dbReference type="Gene3D" id="2.40.170.20">
    <property type="entry name" value="TonB-dependent receptor, beta-barrel domain"/>
    <property type="match status" value="1"/>
</dbReference>
<evidence type="ECO:0000313" key="10">
    <source>
        <dbReference type="EMBL" id="MEA5427924.1"/>
    </source>
</evidence>
<keyword evidence="2 8" id="KW-0813">Transport</keyword>
<keyword evidence="3 8" id="KW-1134">Transmembrane beta strand</keyword>
<dbReference type="PANTHER" id="PTHR30069">
    <property type="entry name" value="TONB-DEPENDENT OUTER MEMBRANE RECEPTOR"/>
    <property type="match status" value="1"/>
</dbReference>
<gene>
    <name evidence="10" type="ORF">VB798_15130</name>
</gene>
<comment type="subcellular location">
    <subcellularLocation>
        <location evidence="1 8">Cell outer membrane</location>
        <topology evidence="1 8">Multi-pass membrane protein</topology>
    </subcellularLocation>
</comment>
<dbReference type="InterPro" id="IPR036942">
    <property type="entry name" value="Beta-barrel_TonB_sf"/>
</dbReference>
<evidence type="ECO:0000256" key="4">
    <source>
        <dbReference type="ARBA" id="ARBA00022692"/>
    </source>
</evidence>
<comment type="caution">
    <text evidence="10">The sequence shown here is derived from an EMBL/GenBank/DDBJ whole genome shotgun (WGS) entry which is preliminary data.</text>
</comment>
<dbReference type="Pfam" id="PF07715">
    <property type="entry name" value="Plug"/>
    <property type="match status" value="1"/>
</dbReference>
<dbReference type="NCBIfam" id="TIGR04057">
    <property type="entry name" value="SusC_RagA_signa"/>
    <property type="match status" value="1"/>
</dbReference>
<organism evidence="10 11">
    <name type="scientific">Arcicella lustrica</name>
    <dbReference type="NCBI Taxonomy" id="2984196"/>
    <lineage>
        <taxon>Bacteria</taxon>
        <taxon>Pseudomonadati</taxon>
        <taxon>Bacteroidota</taxon>
        <taxon>Cytophagia</taxon>
        <taxon>Cytophagales</taxon>
        <taxon>Flectobacillaceae</taxon>
        <taxon>Arcicella</taxon>
    </lineage>
</organism>
<accession>A0ABU5SKU1</accession>
<keyword evidence="11" id="KW-1185">Reference proteome</keyword>
<feature type="domain" description="TonB-dependent receptor plug" evidence="9">
    <location>
        <begin position="144"/>
        <end position="253"/>
    </location>
</feature>
<keyword evidence="6 8" id="KW-0472">Membrane</keyword>
<dbReference type="PROSITE" id="PS52016">
    <property type="entry name" value="TONB_DEPENDENT_REC_3"/>
    <property type="match status" value="1"/>
</dbReference>
<dbReference type="Gene3D" id="2.60.40.1120">
    <property type="entry name" value="Carboxypeptidase-like, regulatory domain"/>
    <property type="match status" value="1"/>
</dbReference>
<keyword evidence="10" id="KW-0675">Receptor</keyword>
<protein>
    <submittedName>
        <fullName evidence="10">TonB-dependent receptor</fullName>
    </submittedName>
</protein>
<dbReference type="Proteomes" id="UP001302222">
    <property type="component" value="Unassembled WGS sequence"/>
</dbReference>
<evidence type="ECO:0000256" key="5">
    <source>
        <dbReference type="ARBA" id="ARBA00022729"/>
    </source>
</evidence>
<keyword evidence="4 8" id="KW-0812">Transmembrane</keyword>
<dbReference type="InterPro" id="IPR023996">
    <property type="entry name" value="TonB-dep_OMP_SusC/RagA"/>
</dbReference>
<dbReference type="InterPro" id="IPR008969">
    <property type="entry name" value="CarboxyPept-like_regulatory"/>
</dbReference>
<evidence type="ECO:0000256" key="6">
    <source>
        <dbReference type="ARBA" id="ARBA00023136"/>
    </source>
</evidence>
<evidence type="ECO:0000259" key="9">
    <source>
        <dbReference type="Pfam" id="PF07715"/>
    </source>
</evidence>
<evidence type="ECO:0000256" key="2">
    <source>
        <dbReference type="ARBA" id="ARBA00022448"/>
    </source>
</evidence>
<dbReference type="NCBIfam" id="TIGR04056">
    <property type="entry name" value="OMP_RagA_SusC"/>
    <property type="match status" value="1"/>
</dbReference>